<evidence type="ECO:0000259" key="2">
    <source>
        <dbReference type="Pfam" id="PF00534"/>
    </source>
</evidence>
<sequence>MYRIAIDARPLSFPTTGIGRYTRAIISRLIEREWDWYLYSDRPLLWPELPPSNVKIRHPAFMPPAAGSVFSQIAYPIWCWRDKVDLFWSPRHHLPLMLGGDVRSVVTVHDLVWKHFPGTMSRFGRLLDAGLMPPSIRKADRVISVSDSTTSEILSVSSCATVATIYEAPFLELADEIQDGNYFLFVGTLEPRKNLSTLLKAYRLYADSCGGALPLKICGGKGWGLPALQQLISELNLQDKVMLMGYVSDAELPDLYRNARALLMPSLYEGFGLPIVEAYSQNTPVITSDRGAMREVAGEAALLVDPECQVEISRALTQLTVDSSALRALQRAAHQRAQHFSWDKAARETLELMESLLACGD</sequence>
<dbReference type="AlphaFoldDB" id="A0A1H3VXU1"/>
<feature type="domain" description="Glycosyl transferase family 1" evidence="2">
    <location>
        <begin position="178"/>
        <end position="335"/>
    </location>
</feature>
<evidence type="ECO:0000256" key="1">
    <source>
        <dbReference type="ARBA" id="ARBA00022679"/>
    </source>
</evidence>
<dbReference type="Pfam" id="PF00534">
    <property type="entry name" value="Glycos_transf_1"/>
    <property type="match status" value="1"/>
</dbReference>
<dbReference type="PANTHER" id="PTHR46401">
    <property type="entry name" value="GLYCOSYLTRANSFERASE WBBK-RELATED"/>
    <property type="match status" value="1"/>
</dbReference>
<reference evidence="4" key="1">
    <citation type="submission" date="2016-10" db="EMBL/GenBank/DDBJ databases">
        <authorList>
            <person name="Varghese N."/>
            <person name="Submissions S."/>
        </authorList>
    </citation>
    <scope>NUCLEOTIDE SEQUENCE [LARGE SCALE GENOMIC DNA]</scope>
    <source>
        <strain evidence="4">CGMCC 1.10657</strain>
    </source>
</reference>
<dbReference type="CDD" id="cd03809">
    <property type="entry name" value="GT4_MtfB-like"/>
    <property type="match status" value="1"/>
</dbReference>
<accession>A0A1H3VXU1</accession>
<dbReference type="SUPFAM" id="SSF53756">
    <property type="entry name" value="UDP-Glycosyltransferase/glycogen phosphorylase"/>
    <property type="match status" value="1"/>
</dbReference>
<dbReference type="STRING" id="658218.SAMN05216562_0315"/>
<evidence type="ECO:0000313" key="3">
    <source>
        <dbReference type="EMBL" id="SDZ78868.1"/>
    </source>
</evidence>
<proteinExistence type="predicted"/>
<dbReference type="InterPro" id="IPR001296">
    <property type="entry name" value="Glyco_trans_1"/>
</dbReference>
<dbReference type="EMBL" id="FNQO01000001">
    <property type="protein sequence ID" value="SDZ78868.1"/>
    <property type="molecule type" value="Genomic_DNA"/>
</dbReference>
<name>A0A1H3VXU1_9GAMM</name>
<protein>
    <submittedName>
        <fullName evidence="3">Glycosyltransferase involved in cell wall bisynthesis</fullName>
    </submittedName>
</protein>
<dbReference type="Proteomes" id="UP000198658">
    <property type="component" value="Unassembled WGS sequence"/>
</dbReference>
<keyword evidence="4" id="KW-1185">Reference proteome</keyword>
<evidence type="ECO:0000313" key="4">
    <source>
        <dbReference type="Proteomes" id="UP000198658"/>
    </source>
</evidence>
<dbReference type="RefSeq" id="WP_091384398.1">
    <property type="nucleotide sequence ID" value="NZ_FNQO01000001.1"/>
</dbReference>
<dbReference type="GO" id="GO:0016757">
    <property type="term" value="F:glycosyltransferase activity"/>
    <property type="evidence" value="ECO:0007669"/>
    <property type="project" value="InterPro"/>
</dbReference>
<dbReference type="PANTHER" id="PTHR46401:SF2">
    <property type="entry name" value="GLYCOSYLTRANSFERASE WBBK-RELATED"/>
    <property type="match status" value="1"/>
</dbReference>
<dbReference type="OrthoDB" id="9801609at2"/>
<organism evidence="3 4">
    <name type="scientific">Microbulbifer marinus</name>
    <dbReference type="NCBI Taxonomy" id="658218"/>
    <lineage>
        <taxon>Bacteria</taxon>
        <taxon>Pseudomonadati</taxon>
        <taxon>Pseudomonadota</taxon>
        <taxon>Gammaproteobacteria</taxon>
        <taxon>Cellvibrionales</taxon>
        <taxon>Microbulbiferaceae</taxon>
        <taxon>Microbulbifer</taxon>
    </lineage>
</organism>
<gene>
    <name evidence="3" type="ORF">SAMN05216562_0315</name>
</gene>
<keyword evidence="1 3" id="KW-0808">Transferase</keyword>
<dbReference type="Gene3D" id="3.40.50.2000">
    <property type="entry name" value="Glycogen Phosphorylase B"/>
    <property type="match status" value="1"/>
</dbReference>